<dbReference type="RefSeq" id="XP_013330880.1">
    <property type="nucleotide sequence ID" value="XM_013475426.1"/>
</dbReference>
<feature type="region of interest" description="Disordered" evidence="3">
    <location>
        <begin position="540"/>
        <end position="579"/>
    </location>
</feature>
<dbReference type="InterPro" id="IPR029058">
    <property type="entry name" value="AB_hydrolase_fold"/>
</dbReference>
<evidence type="ECO:0000256" key="3">
    <source>
        <dbReference type="SAM" id="MobiDB-lite"/>
    </source>
</evidence>
<feature type="compositionally biased region" description="Polar residues" evidence="3">
    <location>
        <begin position="750"/>
        <end position="766"/>
    </location>
</feature>
<evidence type="ECO:0000256" key="1">
    <source>
        <dbReference type="ARBA" id="ARBA00010515"/>
    </source>
</evidence>
<dbReference type="InterPro" id="IPR002168">
    <property type="entry name" value="Lipase_GDXG_HIS_AS"/>
</dbReference>
<gene>
    <name evidence="5" type="ORF">T310_1701</name>
</gene>
<dbReference type="AlphaFoldDB" id="A0A0F4Z319"/>
<organism evidence="5 6">
    <name type="scientific">Rasamsonia emersonii (strain ATCC 16479 / CBS 393.64 / IMI 116815)</name>
    <dbReference type="NCBI Taxonomy" id="1408163"/>
    <lineage>
        <taxon>Eukaryota</taxon>
        <taxon>Fungi</taxon>
        <taxon>Dikarya</taxon>
        <taxon>Ascomycota</taxon>
        <taxon>Pezizomycotina</taxon>
        <taxon>Eurotiomycetes</taxon>
        <taxon>Eurotiomycetidae</taxon>
        <taxon>Eurotiales</taxon>
        <taxon>Trichocomaceae</taxon>
        <taxon>Rasamsonia</taxon>
    </lineage>
</organism>
<feature type="domain" description="Alpha/beta hydrolase fold-3" evidence="4">
    <location>
        <begin position="367"/>
        <end position="465"/>
    </location>
</feature>
<keyword evidence="2" id="KW-0378">Hydrolase</keyword>
<feature type="compositionally biased region" description="Basic and acidic residues" evidence="3">
    <location>
        <begin position="731"/>
        <end position="744"/>
    </location>
</feature>
<dbReference type="EMBL" id="LASV01000070">
    <property type="protein sequence ID" value="KKA24268.1"/>
    <property type="molecule type" value="Genomic_DNA"/>
</dbReference>
<feature type="compositionally biased region" description="Basic and acidic residues" evidence="3">
    <location>
        <begin position="334"/>
        <end position="353"/>
    </location>
</feature>
<dbReference type="InterPro" id="IPR013094">
    <property type="entry name" value="AB_hydrolase_3"/>
</dbReference>
<keyword evidence="6" id="KW-1185">Reference proteome</keyword>
<dbReference type="PANTHER" id="PTHR48081:SF19">
    <property type="entry name" value="AB HYDROLASE SUPERFAMILY PROTEIN C4A8.06C"/>
    <property type="match status" value="1"/>
</dbReference>
<protein>
    <submittedName>
        <fullName evidence="5">Lipase/esterase family protein</fullName>
    </submittedName>
</protein>
<feature type="region of interest" description="Disordered" evidence="3">
    <location>
        <begin position="334"/>
        <end position="359"/>
    </location>
</feature>
<dbReference type="Proteomes" id="UP000053958">
    <property type="component" value="Unassembled WGS sequence"/>
</dbReference>
<feature type="compositionally biased region" description="Low complexity" evidence="3">
    <location>
        <begin position="547"/>
        <end position="560"/>
    </location>
</feature>
<dbReference type="SUPFAM" id="SSF53474">
    <property type="entry name" value="alpha/beta-Hydrolases"/>
    <property type="match status" value="1"/>
</dbReference>
<accession>A0A0F4Z319</accession>
<dbReference type="PANTHER" id="PTHR48081">
    <property type="entry name" value="AB HYDROLASE SUPERFAMILY PROTEIN C4A8.06C"/>
    <property type="match status" value="1"/>
</dbReference>
<dbReference type="GeneID" id="25314052"/>
<reference evidence="5 6" key="1">
    <citation type="submission" date="2015-04" db="EMBL/GenBank/DDBJ databases">
        <authorList>
            <person name="Heijne W.H."/>
            <person name="Fedorova N.D."/>
            <person name="Nierman W.C."/>
            <person name="Vollebregt A.W."/>
            <person name="Zhao Z."/>
            <person name="Wu L."/>
            <person name="Kumar M."/>
            <person name="Stam H."/>
            <person name="van den Berg M.A."/>
            <person name="Pel H.J."/>
        </authorList>
    </citation>
    <scope>NUCLEOTIDE SEQUENCE [LARGE SCALE GENOMIC DNA]</scope>
    <source>
        <strain evidence="5 6">CBS 393.64</strain>
    </source>
</reference>
<dbReference type="Pfam" id="PF07859">
    <property type="entry name" value="Abhydrolase_3"/>
    <property type="match status" value="2"/>
</dbReference>
<feature type="compositionally biased region" description="Basic and acidic residues" evidence="3">
    <location>
        <begin position="705"/>
        <end position="715"/>
    </location>
</feature>
<comment type="caution">
    <text evidence="5">The sequence shown here is derived from an EMBL/GenBank/DDBJ whole genome shotgun (WGS) entry which is preliminary data.</text>
</comment>
<dbReference type="Gene3D" id="3.40.50.1820">
    <property type="entry name" value="alpha/beta hydrolase"/>
    <property type="match status" value="2"/>
</dbReference>
<name>A0A0F4Z319_RASE3</name>
<sequence>MSTDNGYPSDDAHAATVHTLSLLFALPFHVEMHLNTVCVGAHLTPPLIATWFSHYLDREPRRHKPTAHVSYDEGLSIIREFLHHAAYHTVEDVQAFTSQKIPTPHWVKTQEETIPSEYLSEAATAIIDQLGPRGVLRVGGKQWWQWRGPSDDDLKAEWIEMRSDYHARKRTSARCKRVMLYVHGGAYFFGSLETHRYQMQRHARKLKARVFARDRPTSYRLAPQFPFPCGLQDCLAAYLYLLTMQDPSEIILAGDSAGGGMVLSMLVILRDRGLPLPAGAILISPWVDLTHSFPSVAEGSSLDYIPEHGFMHRPSHAWPPPNADDLMAIRKGAGRDTTDKTDEDSSAREDKSPASETAVQGFAVRESATAAAHLVYPGLQSGLEPVKTQQILANEADNLVVPMEDGTVVEIKDQIQMYAPNQLLSHPLVSPVLQPSLGGLPPLLILTGGGELLRDEQIYLAHKAADPADYPPNDAYLDEYDPERKILHKYEPTYVQLQVWDDLCHVAPTLSWTRPAKFMYRSIAQFGAWALARAQQGEIDIPEDDTSSISSTASVKSSATDPERQAQPASVGKAGDPLPPFHKHMIRQRVDRHGMTYPLEPPSTIRALQQPPSKVGAINPDIVKKWLGAKKAWDKKFAAEKLRVQRQRIKEFKGGYYGFNGESPPACALASRRREMDIVRPKRARKSYAMMLWSRIGSRHDKTIMRSQAKAEKVPHTSNISVDGQAGSDVVSEKTSKPRGESLSRHRSSPEQLSRANHNRSSSQIRIVSDDEPVKSTPEEDQKGSESAPASSSVEGLRSEADTP</sequence>
<evidence type="ECO:0000313" key="6">
    <source>
        <dbReference type="Proteomes" id="UP000053958"/>
    </source>
</evidence>
<feature type="compositionally biased region" description="Basic and acidic residues" evidence="3">
    <location>
        <begin position="768"/>
        <end position="784"/>
    </location>
</feature>
<dbReference type="PROSITE" id="PS01173">
    <property type="entry name" value="LIPASE_GDXG_HIS"/>
    <property type="match status" value="1"/>
</dbReference>
<dbReference type="InterPro" id="IPR050300">
    <property type="entry name" value="GDXG_lipolytic_enzyme"/>
</dbReference>
<dbReference type="OrthoDB" id="2336090at2759"/>
<evidence type="ECO:0000313" key="5">
    <source>
        <dbReference type="EMBL" id="KKA24268.1"/>
    </source>
</evidence>
<evidence type="ECO:0000259" key="4">
    <source>
        <dbReference type="Pfam" id="PF07859"/>
    </source>
</evidence>
<proteinExistence type="inferred from homology"/>
<feature type="domain" description="Alpha/beta hydrolase fold-3" evidence="4">
    <location>
        <begin position="179"/>
        <end position="296"/>
    </location>
</feature>
<dbReference type="GO" id="GO:0016787">
    <property type="term" value="F:hydrolase activity"/>
    <property type="evidence" value="ECO:0007669"/>
    <property type="project" value="UniProtKB-KW"/>
</dbReference>
<comment type="similarity">
    <text evidence="1">Belongs to the 'GDXG' lipolytic enzyme family.</text>
</comment>
<evidence type="ECO:0000256" key="2">
    <source>
        <dbReference type="ARBA" id="ARBA00022801"/>
    </source>
</evidence>
<feature type="region of interest" description="Disordered" evidence="3">
    <location>
        <begin position="705"/>
        <end position="804"/>
    </location>
</feature>
<dbReference type="STRING" id="1408163.A0A0F4Z319"/>